<keyword evidence="10" id="KW-1185">Reference proteome</keyword>
<evidence type="ECO:0000256" key="5">
    <source>
        <dbReference type="PROSITE-ProRule" id="PRU00278"/>
    </source>
</evidence>
<evidence type="ECO:0000256" key="3">
    <source>
        <dbReference type="ARBA" id="ARBA00022490"/>
    </source>
</evidence>
<dbReference type="Proteomes" id="UP001530315">
    <property type="component" value="Unassembled WGS sequence"/>
</dbReference>
<dbReference type="Pfam" id="PF00639">
    <property type="entry name" value="Rotamase"/>
    <property type="match status" value="1"/>
</dbReference>
<evidence type="ECO:0000256" key="7">
    <source>
        <dbReference type="SAM" id="Phobius"/>
    </source>
</evidence>
<protein>
    <recommendedName>
        <fullName evidence="6">Peptidyl-prolyl cis-trans isomerase</fullName>
        <ecNumber evidence="6">5.2.1.8</ecNumber>
    </recommendedName>
</protein>
<evidence type="ECO:0000313" key="9">
    <source>
        <dbReference type="EMBL" id="KAL3768469.1"/>
    </source>
</evidence>
<feature type="domain" description="PpiC" evidence="8">
    <location>
        <begin position="112"/>
        <end position="204"/>
    </location>
</feature>
<dbReference type="InterPro" id="IPR000297">
    <property type="entry name" value="PPIase_PpiC"/>
</dbReference>
<dbReference type="PROSITE" id="PS50198">
    <property type="entry name" value="PPIC_PPIASE_2"/>
    <property type="match status" value="1"/>
</dbReference>
<dbReference type="InterPro" id="IPR046357">
    <property type="entry name" value="PPIase_dom_sf"/>
</dbReference>
<dbReference type="EC" id="5.2.1.8" evidence="6"/>
<keyword evidence="7" id="KW-0472">Membrane</keyword>
<keyword evidence="7" id="KW-0812">Transmembrane</keyword>
<dbReference type="PROSITE" id="PS01096">
    <property type="entry name" value="PPIC_PPIASE_1"/>
    <property type="match status" value="1"/>
</dbReference>
<comment type="subcellular location">
    <subcellularLocation>
        <location evidence="1">Cytoplasm</location>
    </subcellularLocation>
</comment>
<gene>
    <name evidence="9" type="ORF">ACHAW5_000366</name>
</gene>
<dbReference type="PANTHER" id="PTHR43629:SF2">
    <property type="entry name" value="RHODANESE-LIKE_PPIC DOMAIN-CONTAINING PROTEIN 12, CHLOROPLASTIC"/>
    <property type="match status" value="1"/>
</dbReference>
<evidence type="ECO:0000256" key="6">
    <source>
        <dbReference type="RuleBase" id="RU363014"/>
    </source>
</evidence>
<comment type="caution">
    <text evidence="9">The sequence shown here is derived from an EMBL/GenBank/DDBJ whole genome shotgun (WGS) entry which is preliminary data.</text>
</comment>
<dbReference type="GO" id="GO:0003755">
    <property type="term" value="F:peptidyl-prolyl cis-trans isomerase activity"/>
    <property type="evidence" value="ECO:0007669"/>
    <property type="project" value="UniProtKB-UniRule"/>
</dbReference>
<evidence type="ECO:0000259" key="8">
    <source>
        <dbReference type="PROSITE" id="PS50198"/>
    </source>
</evidence>
<organism evidence="9 10">
    <name type="scientific">Stephanodiscus triporus</name>
    <dbReference type="NCBI Taxonomy" id="2934178"/>
    <lineage>
        <taxon>Eukaryota</taxon>
        <taxon>Sar</taxon>
        <taxon>Stramenopiles</taxon>
        <taxon>Ochrophyta</taxon>
        <taxon>Bacillariophyta</taxon>
        <taxon>Coscinodiscophyceae</taxon>
        <taxon>Thalassiosirophycidae</taxon>
        <taxon>Stephanodiscales</taxon>
        <taxon>Stephanodiscaceae</taxon>
        <taxon>Stephanodiscus</taxon>
    </lineage>
</organism>
<feature type="signal peptide" evidence="6">
    <location>
        <begin position="1"/>
        <end position="16"/>
    </location>
</feature>
<reference evidence="9 10" key="1">
    <citation type="submission" date="2024-10" db="EMBL/GenBank/DDBJ databases">
        <title>Updated reference genomes for cyclostephanoid diatoms.</title>
        <authorList>
            <person name="Roberts W.R."/>
            <person name="Alverson A.J."/>
        </authorList>
    </citation>
    <scope>NUCLEOTIDE SEQUENCE [LARGE SCALE GENOMIC DNA]</scope>
    <source>
        <strain evidence="9 10">AJA276-08</strain>
    </source>
</reference>
<keyword evidence="5 6" id="KW-0413">Isomerase</keyword>
<dbReference type="InterPro" id="IPR052204">
    <property type="entry name" value="PpiC/parvulin_rotamase"/>
</dbReference>
<sequence>MRSFFILALLVAAASAFVAPANKAVDTVNTSALKTYLNCSLLRDIDMMMTSFCLMVVVAVIATSAALLADAFSPTAASHPNQQRMTTPLSMGIFDAFQKAFGNEEYGDPPESIKATARHILVPSLEDAKMVLGEIGKGETSFASLAGRYSTCPSKARGGSLGSFGPGTMVKEFDEVVFSPETRIGEVMGPIQTKFGYHLLVVDKRTGGSDWY</sequence>
<feature type="chain" id="PRO_5044527517" description="Peptidyl-prolyl cis-trans isomerase" evidence="6">
    <location>
        <begin position="17"/>
        <end position="212"/>
    </location>
</feature>
<keyword evidence="5 6" id="KW-0697">Rotamase</keyword>
<keyword evidence="7" id="KW-1133">Transmembrane helix</keyword>
<proteinExistence type="inferred from homology"/>
<dbReference type="AlphaFoldDB" id="A0ABD3MWZ5"/>
<comment type="function">
    <text evidence="4">PPIases accelerate the folding of proteins. It prefers amino acid residues with hydrophobic side chains like leucine and phenylalanine in the P1 position of the peptides substrates.</text>
</comment>
<dbReference type="GO" id="GO:0005737">
    <property type="term" value="C:cytoplasm"/>
    <property type="evidence" value="ECO:0007669"/>
    <property type="project" value="UniProtKB-SubCell"/>
</dbReference>
<dbReference type="InterPro" id="IPR023058">
    <property type="entry name" value="PPIase_PpiC_CS"/>
</dbReference>
<comment type="similarity">
    <text evidence="2">Belongs to the PpiC/parvulin rotamase family.</text>
</comment>
<dbReference type="SUPFAM" id="SSF54534">
    <property type="entry name" value="FKBP-like"/>
    <property type="match status" value="1"/>
</dbReference>
<evidence type="ECO:0000313" key="10">
    <source>
        <dbReference type="Proteomes" id="UP001530315"/>
    </source>
</evidence>
<comment type="catalytic activity">
    <reaction evidence="6">
        <text>[protein]-peptidylproline (omega=180) = [protein]-peptidylproline (omega=0)</text>
        <dbReference type="Rhea" id="RHEA:16237"/>
        <dbReference type="Rhea" id="RHEA-COMP:10747"/>
        <dbReference type="Rhea" id="RHEA-COMP:10748"/>
        <dbReference type="ChEBI" id="CHEBI:83833"/>
        <dbReference type="ChEBI" id="CHEBI:83834"/>
        <dbReference type="EC" id="5.2.1.8"/>
    </reaction>
</comment>
<feature type="transmembrane region" description="Helical" evidence="7">
    <location>
        <begin position="47"/>
        <end position="69"/>
    </location>
</feature>
<name>A0ABD3MWZ5_9STRA</name>
<keyword evidence="3" id="KW-0963">Cytoplasm</keyword>
<accession>A0ABD3MWZ5</accession>
<dbReference type="PANTHER" id="PTHR43629">
    <property type="entry name" value="PEPTIDYL-PROLYL CIS-TRANS ISOMERASE"/>
    <property type="match status" value="1"/>
</dbReference>
<keyword evidence="6" id="KW-0732">Signal</keyword>
<dbReference type="EMBL" id="JALLAZ020001677">
    <property type="protein sequence ID" value="KAL3768469.1"/>
    <property type="molecule type" value="Genomic_DNA"/>
</dbReference>
<dbReference type="Gene3D" id="3.10.50.40">
    <property type="match status" value="1"/>
</dbReference>
<evidence type="ECO:0000256" key="2">
    <source>
        <dbReference type="ARBA" id="ARBA00007656"/>
    </source>
</evidence>
<evidence type="ECO:0000256" key="1">
    <source>
        <dbReference type="ARBA" id="ARBA00004496"/>
    </source>
</evidence>
<evidence type="ECO:0000256" key="4">
    <source>
        <dbReference type="ARBA" id="ARBA00046231"/>
    </source>
</evidence>